<gene>
    <name evidence="4" type="ORF">OZSIB_1834</name>
</gene>
<feature type="chain" id="PRO_5016918591" evidence="2">
    <location>
        <begin position="25"/>
        <end position="212"/>
    </location>
</feature>
<feature type="signal peptide" evidence="2">
    <location>
        <begin position="1"/>
        <end position="24"/>
    </location>
</feature>
<evidence type="ECO:0000256" key="2">
    <source>
        <dbReference type="SAM" id="SignalP"/>
    </source>
</evidence>
<dbReference type="Gene3D" id="3.40.30.10">
    <property type="entry name" value="Glutaredoxin"/>
    <property type="match status" value="1"/>
</dbReference>
<dbReference type="Pfam" id="PF00578">
    <property type="entry name" value="AhpC-TSA"/>
    <property type="match status" value="1"/>
</dbReference>
<evidence type="ECO:0000256" key="1">
    <source>
        <dbReference type="SAM" id="MobiDB-lite"/>
    </source>
</evidence>
<evidence type="ECO:0000313" key="4">
    <source>
        <dbReference type="EMBL" id="RCK78058.1"/>
    </source>
</evidence>
<dbReference type="PROSITE" id="PS51352">
    <property type="entry name" value="THIOREDOXIN_2"/>
    <property type="match status" value="1"/>
</dbReference>
<accession>A0A367ZJ42</accession>
<organism evidence="4 5">
    <name type="scientific">Candidatus Ozemobacter sibiricus</name>
    <dbReference type="NCBI Taxonomy" id="2268124"/>
    <lineage>
        <taxon>Bacteria</taxon>
        <taxon>Candidatus Ozemobacteria</taxon>
        <taxon>Candidatus Ozemobacterales</taxon>
        <taxon>Candidatus Ozemobacteraceae</taxon>
        <taxon>Candidatus Ozemobacter</taxon>
    </lineage>
</organism>
<feature type="compositionally biased region" description="Low complexity" evidence="1">
    <location>
        <begin position="172"/>
        <end position="203"/>
    </location>
</feature>
<name>A0A367ZJ42_9BACT</name>
<feature type="region of interest" description="Disordered" evidence="1">
    <location>
        <begin position="160"/>
        <end position="212"/>
    </location>
</feature>
<dbReference type="GO" id="GO:0016491">
    <property type="term" value="F:oxidoreductase activity"/>
    <property type="evidence" value="ECO:0007669"/>
    <property type="project" value="InterPro"/>
</dbReference>
<dbReference type="PANTHER" id="PTHR42852:SF18">
    <property type="entry name" value="CHROMOSOME UNDETERMINED SCAFFOLD_47, WHOLE GENOME SHOTGUN SEQUENCE"/>
    <property type="match status" value="1"/>
</dbReference>
<dbReference type="InterPro" id="IPR036249">
    <property type="entry name" value="Thioredoxin-like_sf"/>
</dbReference>
<proteinExistence type="predicted"/>
<reference evidence="4 5" key="1">
    <citation type="submission" date="2018-05" db="EMBL/GenBank/DDBJ databases">
        <title>A metagenomic window into the 2 km-deep terrestrial subsurface aquifer revealed taxonomically and functionally diverse microbial community comprising novel uncultured bacterial lineages.</title>
        <authorList>
            <person name="Kadnikov V.V."/>
            <person name="Mardanov A.V."/>
            <person name="Beletsky A.V."/>
            <person name="Banks D."/>
            <person name="Pimenov N.V."/>
            <person name="Frank Y.A."/>
            <person name="Karnachuk O.V."/>
            <person name="Ravin N.V."/>
        </authorList>
    </citation>
    <scope>NUCLEOTIDE SEQUENCE [LARGE SCALE GENOMIC DNA]</scope>
    <source>
        <strain evidence="4">BY5</strain>
    </source>
</reference>
<dbReference type="PANTHER" id="PTHR42852">
    <property type="entry name" value="THIOL:DISULFIDE INTERCHANGE PROTEIN DSBE"/>
    <property type="match status" value="1"/>
</dbReference>
<dbReference type="InterPro" id="IPR050553">
    <property type="entry name" value="Thioredoxin_ResA/DsbE_sf"/>
</dbReference>
<sequence length="212" mass="22711">MKRPPSILLFLAALFCLGTPMLFAQTGQAPTFTLPTPDGKTVSLDQYKGQIVLLDFWAILCPPCRAEIPGFIDITNKYKDKGVVVLGLSLDKEAGKLRRFVEENKINYPILMATKEVQMAYGNVQAIPTTFLLDRNHTIVKKHVGFTEQAVFEADLDELLRTQPPPGPTTPAAPTAGEPSTAPASEPTAPATPASPALEATASDPASPTGQP</sequence>
<evidence type="ECO:0000259" key="3">
    <source>
        <dbReference type="PROSITE" id="PS51352"/>
    </source>
</evidence>
<dbReference type="EMBL" id="QOQW01000028">
    <property type="protein sequence ID" value="RCK78058.1"/>
    <property type="molecule type" value="Genomic_DNA"/>
</dbReference>
<comment type="caution">
    <text evidence="4">The sequence shown here is derived from an EMBL/GenBank/DDBJ whole genome shotgun (WGS) entry which is preliminary data.</text>
</comment>
<evidence type="ECO:0000313" key="5">
    <source>
        <dbReference type="Proteomes" id="UP000252355"/>
    </source>
</evidence>
<dbReference type="AlphaFoldDB" id="A0A367ZJ42"/>
<dbReference type="InterPro" id="IPR013766">
    <property type="entry name" value="Thioredoxin_domain"/>
</dbReference>
<dbReference type="SUPFAM" id="SSF52833">
    <property type="entry name" value="Thioredoxin-like"/>
    <property type="match status" value="1"/>
</dbReference>
<dbReference type="GO" id="GO:0016209">
    <property type="term" value="F:antioxidant activity"/>
    <property type="evidence" value="ECO:0007669"/>
    <property type="project" value="InterPro"/>
</dbReference>
<protein>
    <submittedName>
        <fullName evidence="4">Thiol:disulfide interchange protein</fullName>
    </submittedName>
</protein>
<dbReference type="CDD" id="cd02966">
    <property type="entry name" value="TlpA_like_family"/>
    <property type="match status" value="1"/>
</dbReference>
<keyword evidence="2" id="KW-0732">Signal</keyword>
<feature type="domain" description="Thioredoxin" evidence="3">
    <location>
        <begin position="23"/>
        <end position="161"/>
    </location>
</feature>
<dbReference type="Proteomes" id="UP000252355">
    <property type="component" value="Unassembled WGS sequence"/>
</dbReference>
<dbReference type="InterPro" id="IPR000866">
    <property type="entry name" value="AhpC/TSA"/>
</dbReference>